<gene>
    <name evidence="2" type="ORF">FRX94_12750</name>
</gene>
<evidence type="ECO:0000259" key="1">
    <source>
        <dbReference type="Pfam" id="PF13613"/>
    </source>
</evidence>
<dbReference type="InterPro" id="IPR027805">
    <property type="entry name" value="Transposase_HTH_dom"/>
</dbReference>
<proteinExistence type="predicted"/>
<accession>A0A5C5TUA1</accession>
<dbReference type="Pfam" id="PF13613">
    <property type="entry name" value="HTH_Tnp_4"/>
    <property type="match status" value="1"/>
</dbReference>
<dbReference type="OrthoDB" id="4540472at2"/>
<dbReference type="AlphaFoldDB" id="A0A5C5TUA1"/>
<organism evidence="2 3">
    <name type="scientific">Corynebacterium canis</name>
    <dbReference type="NCBI Taxonomy" id="679663"/>
    <lineage>
        <taxon>Bacteria</taxon>
        <taxon>Bacillati</taxon>
        <taxon>Actinomycetota</taxon>
        <taxon>Actinomycetes</taxon>
        <taxon>Mycobacteriales</taxon>
        <taxon>Corynebacteriaceae</taxon>
        <taxon>Corynebacterium</taxon>
    </lineage>
</organism>
<reference evidence="2 3" key="1">
    <citation type="submission" date="2019-08" db="EMBL/GenBank/DDBJ databases">
        <authorList>
            <person name="Lei W."/>
        </authorList>
    </citation>
    <scope>NUCLEOTIDE SEQUENCE [LARGE SCALE GENOMIC DNA]</scope>
    <source>
        <strain evidence="2 3">CCUG 58627</strain>
    </source>
</reference>
<dbReference type="Proteomes" id="UP000320791">
    <property type="component" value="Unassembled WGS sequence"/>
</dbReference>
<keyword evidence="3" id="KW-1185">Reference proteome</keyword>
<name>A0A5C5TUA1_9CORY</name>
<evidence type="ECO:0000313" key="2">
    <source>
        <dbReference type="EMBL" id="TWT17089.1"/>
    </source>
</evidence>
<protein>
    <submittedName>
        <fullName evidence="2">Transposase family protein</fullName>
    </submittedName>
</protein>
<feature type="domain" description="Transposase Helix-turn-helix" evidence="1">
    <location>
        <begin position="5"/>
        <end position="36"/>
    </location>
</feature>
<dbReference type="RefSeq" id="WP_146325727.1">
    <property type="nucleotide sequence ID" value="NZ_BAABLR010000006.1"/>
</dbReference>
<comment type="caution">
    <text evidence="2">The sequence shown here is derived from an EMBL/GenBank/DDBJ whole genome shotgun (WGS) entry which is preliminary data.</text>
</comment>
<sequence length="101" mass="11134">MTGVKNLPQRVIATIYGVSQPTISRAINAVLDLLERFLPAAPTVDDLVPTRHRVLDGTLVPCWSWKRHRQLISGKRKATGHNLAVLTDQSGNTYVHQPANA</sequence>
<evidence type="ECO:0000313" key="3">
    <source>
        <dbReference type="Proteomes" id="UP000320791"/>
    </source>
</evidence>
<dbReference type="EMBL" id="VOHM01000047">
    <property type="protein sequence ID" value="TWT17089.1"/>
    <property type="molecule type" value="Genomic_DNA"/>
</dbReference>